<dbReference type="EMBL" id="BART01020725">
    <property type="protein sequence ID" value="GAH05261.1"/>
    <property type="molecule type" value="Genomic_DNA"/>
</dbReference>
<dbReference type="Gene3D" id="1.20.120.1630">
    <property type="match status" value="1"/>
</dbReference>
<protein>
    <recommendedName>
        <fullName evidence="3">Steroid 5-alpha reductase C-terminal domain-containing protein</fullName>
    </recommendedName>
</protein>
<accession>X1CAS4</accession>
<organism evidence="2">
    <name type="scientific">marine sediment metagenome</name>
    <dbReference type="NCBI Taxonomy" id="412755"/>
    <lineage>
        <taxon>unclassified sequences</taxon>
        <taxon>metagenomes</taxon>
        <taxon>ecological metagenomes</taxon>
    </lineage>
</organism>
<proteinExistence type="predicted"/>
<reference evidence="2" key="1">
    <citation type="journal article" date="2014" name="Front. Microbiol.">
        <title>High frequency of phylogenetically diverse reductive dehalogenase-homologous genes in deep subseafloor sedimentary metagenomes.</title>
        <authorList>
            <person name="Kawai M."/>
            <person name="Futagami T."/>
            <person name="Toyoda A."/>
            <person name="Takaki Y."/>
            <person name="Nishi S."/>
            <person name="Hori S."/>
            <person name="Arai W."/>
            <person name="Tsubouchi T."/>
            <person name="Morono Y."/>
            <person name="Uchiyama I."/>
            <person name="Ito T."/>
            <person name="Fujiyama A."/>
            <person name="Inagaki F."/>
            <person name="Takami H."/>
        </authorList>
    </citation>
    <scope>NUCLEOTIDE SEQUENCE</scope>
    <source>
        <strain evidence="2">Expedition CK06-06</strain>
    </source>
</reference>
<keyword evidence="1" id="KW-0812">Transmembrane</keyword>
<feature type="non-terminal residue" evidence="2">
    <location>
        <position position="1"/>
    </location>
</feature>
<comment type="caution">
    <text evidence="2">The sequence shown here is derived from an EMBL/GenBank/DDBJ whole genome shotgun (WGS) entry which is preliminary data.</text>
</comment>
<gene>
    <name evidence="2" type="ORF">S01H4_38437</name>
</gene>
<name>X1CAS4_9ZZZZ</name>
<feature type="transmembrane region" description="Helical" evidence="1">
    <location>
        <begin position="6"/>
        <end position="33"/>
    </location>
</feature>
<evidence type="ECO:0000256" key="1">
    <source>
        <dbReference type="SAM" id="Phobius"/>
    </source>
</evidence>
<keyword evidence="1" id="KW-0472">Membrane</keyword>
<evidence type="ECO:0000313" key="2">
    <source>
        <dbReference type="EMBL" id="GAH05261.1"/>
    </source>
</evidence>
<keyword evidence="1" id="KW-1133">Transmembrane helix</keyword>
<evidence type="ECO:0008006" key="3">
    <source>
        <dbReference type="Google" id="ProtNLM"/>
    </source>
</evidence>
<dbReference type="AlphaFoldDB" id="X1CAS4"/>
<sequence length="71" mass="8107">PGYLTMFLLLLGAGIASASWVFILFAIVSMILWVPLSISEEDYCLEKYGDAYREYMNKTPRWIGMPKPAEK</sequence>